<accession>Q56XP1</accession>
<protein>
    <submittedName>
        <fullName evidence="1">Uncharacterized protein At5g37290</fullName>
    </submittedName>
</protein>
<dbReference type="AlphaFoldDB" id="Q56XP1"/>
<sequence>MFTNNQRQEERTGKHGTPRLQYLQVSSMSVFEIFIRI</sequence>
<proteinExistence type="evidence at transcript level"/>
<evidence type="ECO:0000313" key="1">
    <source>
        <dbReference type="EMBL" id="BAD95262.1"/>
    </source>
</evidence>
<name>Q56XP1_ARATH</name>
<reference evidence="1" key="1">
    <citation type="submission" date="2005-03" db="EMBL/GenBank/DDBJ databases">
        <title>Large-scale analysis of RIKEN Arabidopsis full-length (RAFL) cDNAs.</title>
        <authorList>
            <person name="Totoki Y."/>
            <person name="Seki M."/>
            <person name="Ishida J."/>
            <person name="Nakajima M."/>
            <person name="Enju A."/>
            <person name="Kamiya A."/>
            <person name="Narusaka M."/>
            <person name="Shin-i T."/>
            <person name="Nakagawa M."/>
            <person name="Sakamoto N."/>
            <person name="Oishi K."/>
            <person name="Kohara Y."/>
            <person name="Kobayashi M."/>
            <person name="Toyoda A."/>
            <person name="Sakaki Y."/>
            <person name="Sakurai T."/>
            <person name="Iida K."/>
            <person name="Akiyama K."/>
            <person name="Satou M."/>
            <person name="Toyoda T."/>
            <person name="Konagaya A."/>
            <person name="Carninci P."/>
            <person name="Kawai J."/>
            <person name="Hayashizaki Y."/>
            <person name="Shinozaki K."/>
        </authorList>
    </citation>
    <scope>NUCLEOTIDE SEQUENCE</scope>
</reference>
<dbReference type="EMBL" id="AK221632">
    <property type="protein sequence ID" value="BAD95262.1"/>
    <property type="molecule type" value="mRNA"/>
</dbReference>
<gene>
    <name evidence="1" type="ordered locus">At5g37290</name>
</gene>
<organism evidence="1">
    <name type="scientific">Arabidopsis thaliana</name>
    <name type="common">Mouse-ear cress</name>
    <dbReference type="NCBI Taxonomy" id="3702"/>
    <lineage>
        <taxon>Eukaryota</taxon>
        <taxon>Viridiplantae</taxon>
        <taxon>Streptophyta</taxon>
        <taxon>Embryophyta</taxon>
        <taxon>Tracheophyta</taxon>
        <taxon>Spermatophyta</taxon>
        <taxon>Magnoliopsida</taxon>
        <taxon>eudicotyledons</taxon>
        <taxon>Gunneridae</taxon>
        <taxon>Pentapetalae</taxon>
        <taxon>rosids</taxon>
        <taxon>malvids</taxon>
        <taxon>Brassicales</taxon>
        <taxon>Brassicaceae</taxon>
        <taxon>Camelineae</taxon>
        <taxon>Arabidopsis</taxon>
    </lineage>
</organism>